<organism evidence="1 2">
    <name type="scientific">Mycena metata</name>
    <dbReference type="NCBI Taxonomy" id="1033252"/>
    <lineage>
        <taxon>Eukaryota</taxon>
        <taxon>Fungi</taxon>
        <taxon>Dikarya</taxon>
        <taxon>Basidiomycota</taxon>
        <taxon>Agaricomycotina</taxon>
        <taxon>Agaricomycetes</taxon>
        <taxon>Agaricomycetidae</taxon>
        <taxon>Agaricales</taxon>
        <taxon>Marasmiineae</taxon>
        <taxon>Mycenaceae</taxon>
        <taxon>Mycena</taxon>
    </lineage>
</organism>
<comment type="caution">
    <text evidence="1">The sequence shown here is derived from an EMBL/GenBank/DDBJ whole genome shotgun (WGS) entry which is preliminary data.</text>
</comment>
<dbReference type="AlphaFoldDB" id="A0AAD7J5D6"/>
<proteinExistence type="predicted"/>
<protein>
    <recommendedName>
        <fullName evidence="3">F-box domain-containing protein</fullName>
    </recommendedName>
</protein>
<gene>
    <name evidence="1" type="ORF">B0H16DRAFT_666570</name>
</gene>
<accession>A0AAD7J5D6</accession>
<evidence type="ECO:0000313" key="2">
    <source>
        <dbReference type="Proteomes" id="UP001215598"/>
    </source>
</evidence>
<dbReference type="EMBL" id="JARKIB010000044">
    <property type="protein sequence ID" value="KAJ7757537.1"/>
    <property type="molecule type" value="Genomic_DNA"/>
</dbReference>
<reference evidence="1" key="1">
    <citation type="submission" date="2023-03" db="EMBL/GenBank/DDBJ databases">
        <title>Massive genome expansion in bonnet fungi (Mycena s.s.) driven by repeated elements and novel gene families across ecological guilds.</title>
        <authorList>
            <consortium name="Lawrence Berkeley National Laboratory"/>
            <person name="Harder C.B."/>
            <person name="Miyauchi S."/>
            <person name="Viragh M."/>
            <person name="Kuo A."/>
            <person name="Thoen E."/>
            <person name="Andreopoulos B."/>
            <person name="Lu D."/>
            <person name="Skrede I."/>
            <person name="Drula E."/>
            <person name="Henrissat B."/>
            <person name="Morin E."/>
            <person name="Kohler A."/>
            <person name="Barry K."/>
            <person name="LaButti K."/>
            <person name="Morin E."/>
            <person name="Salamov A."/>
            <person name="Lipzen A."/>
            <person name="Mereny Z."/>
            <person name="Hegedus B."/>
            <person name="Baldrian P."/>
            <person name="Stursova M."/>
            <person name="Weitz H."/>
            <person name="Taylor A."/>
            <person name="Grigoriev I.V."/>
            <person name="Nagy L.G."/>
            <person name="Martin F."/>
            <person name="Kauserud H."/>
        </authorList>
    </citation>
    <scope>NUCLEOTIDE SEQUENCE</scope>
    <source>
        <strain evidence="1">CBHHK182m</strain>
    </source>
</reference>
<keyword evidence="2" id="KW-1185">Reference proteome</keyword>
<sequence>MTSTILLRPRAYCANGGSFFLVALLPPPKDLPPLPTEIWSDILEFVAIQRNSQTLWSLLTVCKLFKELALPLVYARVATSKIPTLEKLVARLHFADQRWDSIRRIPFSTPGRWVQTLDLSRVEFTGQAQALLLDSLLVKLFPLVPFLARFQMNPSFILSRRAMESLGQRQGAVNVRALEGIGYLPSGSPTEEPLTRLLRCCPALEELEIIGRGLDPAEMEFTSQDMEISLPDSFVPLDLACLKNLSILSIYSSSLILSFILSPLPALSKLTITPFDDVPTALSSQFIASHGTSLRSLLLFTPKSWPTRLHPSPRTLLCTSPTLRHLSLERPLPPQLNLPTENFHPLEILSVPRPDPDFWPVLERLLPRLPALRAVRARDVRWLRKGMGTSAQAAGVQGELREWRRRLLRRGIRVLDTEWNECE</sequence>
<evidence type="ECO:0008006" key="3">
    <source>
        <dbReference type="Google" id="ProtNLM"/>
    </source>
</evidence>
<evidence type="ECO:0000313" key="1">
    <source>
        <dbReference type="EMBL" id="KAJ7757537.1"/>
    </source>
</evidence>
<name>A0AAD7J5D6_9AGAR</name>
<dbReference type="Proteomes" id="UP001215598">
    <property type="component" value="Unassembled WGS sequence"/>
</dbReference>
<dbReference type="SUPFAM" id="SSF52047">
    <property type="entry name" value="RNI-like"/>
    <property type="match status" value="1"/>
</dbReference>